<sequence>MFDVSDKTLRRSIQGHNVIFLRKGRVTALASPYLKEILKSMSSYSPVIYLNMKSRSKLTAKKKKPPERRASNIAAQITISSDNLLQVQQYPPRSIRDLSDHSENNDNYETDYSIEEQHQSIRQQNQANIRNDAKFIIHQNENDTNLSIDQQNEEPLERDTLQNIPVIEIQSDRMAEMHTTGNFLHNNLQSQTDDTITKQHNLKNTLDNIDGFQITTDNLKAEQQVQTTKAQLNDYKIIVKTQNRTGDQAAETEALQTNMPVIEIQHIGFADQQEPNVNLQDQNSILPIQIDTETQPFQDNAILPIQTETTQDQNNLAMPQITRPIIKILDNRIIKSTVNSSGMDVGK</sequence>
<organism evidence="1 2">
    <name type="scientific">Operophtera brumata</name>
    <name type="common">Winter moth</name>
    <name type="synonym">Phalaena brumata</name>
    <dbReference type="NCBI Taxonomy" id="104452"/>
    <lineage>
        <taxon>Eukaryota</taxon>
        <taxon>Metazoa</taxon>
        <taxon>Ecdysozoa</taxon>
        <taxon>Arthropoda</taxon>
        <taxon>Hexapoda</taxon>
        <taxon>Insecta</taxon>
        <taxon>Pterygota</taxon>
        <taxon>Neoptera</taxon>
        <taxon>Endopterygota</taxon>
        <taxon>Lepidoptera</taxon>
        <taxon>Glossata</taxon>
        <taxon>Ditrysia</taxon>
        <taxon>Geometroidea</taxon>
        <taxon>Geometridae</taxon>
        <taxon>Larentiinae</taxon>
        <taxon>Operophtera</taxon>
    </lineage>
</organism>
<dbReference type="Proteomes" id="UP000037510">
    <property type="component" value="Unassembled WGS sequence"/>
</dbReference>
<dbReference type="EMBL" id="JTDY01003965">
    <property type="protein sequence ID" value="KOB68769.1"/>
    <property type="molecule type" value="Genomic_DNA"/>
</dbReference>
<gene>
    <name evidence="1" type="ORF">OBRU01_17801</name>
</gene>
<protein>
    <submittedName>
        <fullName evidence="1">Uncharacterized protein</fullName>
    </submittedName>
</protein>
<comment type="caution">
    <text evidence="1">The sequence shown here is derived from an EMBL/GenBank/DDBJ whole genome shotgun (WGS) entry which is preliminary data.</text>
</comment>
<dbReference type="AlphaFoldDB" id="A0A0L7L0H4"/>
<evidence type="ECO:0000313" key="1">
    <source>
        <dbReference type="EMBL" id="KOB68769.1"/>
    </source>
</evidence>
<keyword evidence="2" id="KW-1185">Reference proteome</keyword>
<proteinExistence type="predicted"/>
<accession>A0A0L7L0H4</accession>
<reference evidence="1 2" key="1">
    <citation type="journal article" date="2015" name="Genome Biol. Evol.">
        <title>The genome of winter moth (Operophtera brumata) provides a genomic perspective on sexual dimorphism and phenology.</title>
        <authorList>
            <person name="Derks M.F."/>
            <person name="Smit S."/>
            <person name="Salis L."/>
            <person name="Schijlen E."/>
            <person name="Bossers A."/>
            <person name="Mateman C."/>
            <person name="Pijl A.S."/>
            <person name="de Ridder D."/>
            <person name="Groenen M.A."/>
            <person name="Visser M.E."/>
            <person name="Megens H.J."/>
        </authorList>
    </citation>
    <scope>NUCLEOTIDE SEQUENCE [LARGE SCALE GENOMIC DNA]</scope>
    <source>
        <strain evidence="1">WM2013NL</strain>
        <tissue evidence="1">Head and thorax</tissue>
    </source>
</reference>
<name>A0A0L7L0H4_OPEBR</name>
<evidence type="ECO:0000313" key="2">
    <source>
        <dbReference type="Proteomes" id="UP000037510"/>
    </source>
</evidence>